<keyword evidence="5" id="KW-0175">Coiled coil</keyword>
<dbReference type="SUPFAM" id="SSF48452">
    <property type="entry name" value="TPR-like"/>
    <property type="match status" value="2"/>
</dbReference>
<proteinExistence type="predicted"/>
<keyword evidence="3" id="KW-0677">Repeat</keyword>
<dbReference type="Pfam" id="PF07228">
    <property type="entry name" value="SpoIIE"/>
    <property type="match status" value="1"/>
</dbReference>
<dbReference type="InterPro" id="IPR011990">
    <property type="entry name" value="TPR-like_helical_dom_sf"/>
</dbReference>
<feature type="coiled-coil region" evidence="5">
    <location>
        <begin position="388"/>
        <end position="450"/>
    </location>
</feature>
<evidence type="ECO:0000256" key="1">
    <source>
        <dbReference type="ARBA" id="ARBA00004496"/>
    </source>
</evidence>
<name>A0A1I2A5I3_9BACT</name>
<dbReference type="Gene3D" id="1.25.40.10">
    <property type="entry name" value="Tetratricopeptide repeat domain"/>
    <property type="match status" value="2"/>
</dbReference>
<evidence type="ECO:0000256" key="4">
    <source>
        <dbReference type="PROSITE-ProRule" id="PRU00339"/>
    </source>
</evidence>
<dbReference type="PROSITE" id="PS50293">
    <property type="entry name" value="TPR_REGION"/>
    <property type="match status" value="1"/>
</dbReference>
<feature type="repeat" description="TPR" evidence="4">
    <location>
        <begin position="120"/>
        <end position="153"/>
    </location>
</feature>
<protein>
    <submittedName>
        <fullName evidence="8">Serine phosphatase RsbU, regulator of sigma subunit</fullName>
    </submittedName>
</protein>
<evidence type="ECO:0000313" key="8">
    <source>
        <dbReference type="EMBL" id="SFE38838.1"/>
    </source>
</evidence>
<dbReference type="GO" id="GO:0005092">
    <property type="term" value="F:GDP-dissociation inhibitor activity"/>
    <property type="evidence" value="ECO:0007669"/>
    <property type="project" value="TreeGrafter"/>
</dbReference>
<dbReference type="InterPro" id="IPR001932">
    <property type="entry name" value="PPM-type_phosphatase-like_dom"/>
</dbReference>
<dbReference type="Gene3D" id="3.60.40.10">
    <property type="entry name" value="PPM-type phosphatase domain"/>
    <property type="match status" value="1"/>
</dbReference>
<dbReference type="OrthoDB" id="977166at2"/>
<dbReference type="AlphaFoldDB" id="A0A1I2A5I3"/>
<keyword evidence="4" id="KW-0802">TPR repeat</keyword>
<dbReference type="InterPro" id="IPR019734">
    <property type="entry name" value="TPR_rpt"/>
</dbReference>
<dbReference type="Proteomes" id="UP000199513">
    <property type="component" value="Unassembled WGS sequence"/>
</dbReference>
<evidence type="ECO:0000259" key="7">
    <source>
        <dbReference type="Pfam" id="PF07228"/>
    </source>
</evidence>
<accession>A0A1I2A5I3</accession>
<dbReference type="SMART" id="SM00028">
    <property type="entry name" value="TPR"/>
    <property type="match status" value="5"/>
</dbReference>
<comment type="subcellular location">
    <subcellularLocation>
        <location evidence="1">Cytoplasm</location>
    </subcellularLocation>
</comment>
<feature type="domain" description="PPM-type phosphatase" evidence="7">
    <location>
        <begin position="512"/>
        <end position="706"/>
    </location>
</feature>
<keyword evidence="6" id="KW-0732">Signal</keyword>
<dbReference type="EMBL" id="FONY01000001">
    <property type="protein sequence ID" value="SFE38838.1"/>
    <property type="molecule type" value="Genomic_DNA"/>
</dbReference>
<reference evidence="8 9" key="1">
    <citation type="submission" date="2016-10" db="EMBL/GenBank/DDBJ databases">
        <authorList>
            <person name="de Groot N.N."/>
        </authorList>
    </citation>
    <scope>NUCLEOTIDE SEQUENCE [LARGE SCALE GENOMIC DNA]</scope>
    <source>
        <strain>GEY</strain>
        <strain evidence="9">DSM 9560</strain>
    </source>
</reference>
<evidence type="ECO:0000256" key="3">
    <source>
        <dbReference type="ARBA" id="ARBA00022737"/>
    </source>
</evidence>
<feature type="chain" id="PRO_5011675713" evidence="6">
    <location>
        <begin position="19"/>
        <end position="708"/>
    </location>
</feature>
<dbReference type="STRING" id="1003.SAMN04488541_100125"/>
<keyword evidence="2" id="KW-0963">Cytoplasm</keyword>
<feature type="repeat" description="TPR" evidence="4">
    <location>
        <begin position="241"/>
        <end position="274"/>
    </location>
</feature>
<evidence type="ECO:0000313" key="9">
    <source>
        <dbReference type="Proteomes" id="UP000199513"/>
    </source>
</evidence>
<dbReference type="PROSITE" id="PS50005">
    <property type="entry name" value="TPR"/>
    <property type="match status" value="4"/>
</dbReference>
<feature type="repeat" description="TPR" evidence="4">
    <location>
        <begin position="160"/>
        <end position="193"/>
    </location>
</feature>
<evidence type="ECO:0000256" key="6">
    <source>
        <dbReference type="SAM" id="SignalP"/>
    </source>
</evidence>
<dbReference type="RefSeq" id="WP_091538171.1">
    <property type="nucleotide sequence ID" value="NZ_FONY01000001.1"/>
</dbReference>
<evidence type="ECO:0000256" key="2">
    <source>
        <dbReference type="ARBA" id="ARBA00022490"/>
    </source>
</evidence>
<dbReference type="PANTHER" id="PTHR45954:SF1">
    <property type="entry name" value="LD33695P"/>
    <property type="match status" value="1"/>
</dbReference>
<feature type="coiled-coil region" evidence="5">
    <location>
        <begin position="320"/>
        <end position="354"/>
    </location>
</feature>
<dbReference type="GO" id="GO:0005938">
    <property type="term" value="C:cell cortex"/>
    <property type="evidence" value="ECO:0007669"/>
    <property type="project" value="TreeGrafter"/>
</dbReference>
<dbReference type="InterPro" id="IPR036457">
    <property type="entry name" value="PPM-type-like_dom_sf"/>
</dbReference>
<evidence type="ECO:0000256" key="5">
    <source>
        <dbReference type="SAM" id="Coils"/>
    </source>
</evidence>
<keyword evidence="9" id="KW-1185">Reference proteome</keyword>
<organism evidence="8 9">
    <name type="scientific">Thermoflexibacter ruber</name>
    <dbReference type="NCBI Taxonomy" id="1003"/>
    <lineage>
        <taxon>Bacteria</taxon>
        <taxon>Pseudomonadati</taxon>
        <taxon>Bacteroidota</taxon>
        <taxon>Cytophagia</taxon>
        <taxon>Cytophagales</taxon>
        <taxon>Thermoflexibacteraceae</taxon>
        <taxon>Thermoflexibacter</taxon>
    </lineage>
</organism>
<dbReference type="PANTHER" id="PTHR45954">
    <property type="entry name" value="LD33695P"/>
    <property type="match status" value="1"/>
</dbReference>
<gene>
    <name evidence="8" type="ORF">SAMN04488541_100125</name>
</gene>
<feature type="repeat" description="TPR" evidence="4">
    <location>
        <begin position="80"/>
        <end position="113"/>
    </location>
</feature>
<dbReference type="GO" id="GO:0001965">
    <property type="term" value="F:G-protein alpha-subunit binding"/>
    <property type="evidence" value="ECO:0007669"/>
    <property type="project" value="TreeGrafter"/>
</dbReference>
<dbReference type="InterPro" id="IPR052386">
    <property type="entry name" value="GPSM"/>
</dbReference>
<dbReference type="Pfam" id="PF13424">
    <property type="entry name" value="TPR_12"/>
    <property type="match status" value="2"/>
</dbReference>
<sequence>MRLLLLALFLSYSSFSLAQQTQNIVDSLIQILPNVQDTNKVNVLNNLSYAIANINPEQSREYATQAIALATQINYQHGYASGIDIMGTYYERLGDYAKALEYKFQALRIHEQINDIGGIAKSLNNIGVIYYRQKNFERSLEYYEKALAIMQKQNKPYAVAVYLLNIGEIYQEKGDYAKAIEYQEKSMEISKKIANMEDCIAFSLGIIGKCYAAQGKYTKALENMRQTMQIFESINDKISLAEYLVESGNVYIAMKNYTEASKNFQRAIQISTDIGDSNWLKYAHLGLAKTYAAQKNFEKAYLHQVQYDSLKDIVFNENNAKRIEQMQTLYESEKKQAEIEMLKKDKLIKEEENRISRLVNYSFLGTFLFISALTFALYRNNRNKQKANQLLTHKNNEINLKNAELEQQKEEILTQRDLLENQNVVLQTQQKELQERNAEIEKQRNDITASISYAKRIQTAILPEMNKVKQFLPSSFVLYKPRDIVSGDFYYFATLQEAEALHHDGTRQLSEKIILAAVDCTGHGVPGAFMSMIGDAMLNQIVNIQRISSPDRILNELHKGIRLMLKQQEGENRDGMDISICTIDLQAKVMEFAGARNAMYLIQNQELKEIKADRFSIGGYQQEKERVFNKSIIKLDVPTTFYLSTDGYKDQFGSEEGKKFSARRFKELLLQIHHLDSQEQHRILESTFEEWKGRELQIDDVLVIGVSI</sequence>
<feature type="signal peptide" evidence="6">
    <location>
        <begin position="1"/>
        <end position="18"/>
    </location>
</feature>